<dbReference type="InterPro" id="IPR006664">
    <property type="entry name" value="OMP_bac"/>
</dbReference>
<dbReference type="SUPFAM" id="SSF103088">
    <property type="entry name" value="OmpA-like"/>
    <property type="match status" value="2"/>
</dbReference>
<feature type="domain" description="OmpA-like" evidence="12">
    <location>
        <begin position="243"/>
        <end position="361"/>
    </location>
</feature>
<dbReference type="Pfam" id="PF00691">
    <property type="entry name" value="OmpA"/>
    <property type="match status" value="2"/>
</dbReference>
<evidence type="ECO:0000256" key="2">
    <source>
        <dbReference type="ARBA" id="ARBA00022448"/>
    </source>
</evidence>
<evidence type="ECO:0000256" key="6">
    <source>
        <dbReference type="ARBA" id="ARBA00023065"/>
    </source>
</evidence>
<dbReference type="GO" id="GO:0006811">
    <property type="term" value="P:monoatomic ion transport"/>
    <property type="evidence" value="ECO:0007669"/>
    <property type="project" value="UniProtKB-KW"/>
</dbReference>
<keyword evidence="9" id="KW-0998">Cell outer membrane</keyword>
<keyword evidence="7" id="KW-0626">Porin</keyword>
<evidence type="ECO:0000256" key="1">
    <source>
        <dbReference type="ARBA" id="ARBA00004571"/>
    </source>
</evidence>
<dbReference type="SUPFAM" id="SSF56925">
    <property type="entry name" value="OMPA-like"/>
    <property type="match status" value="1"/>
</dbReference>
<evidence type="ECO:0000256" key="3">
    <source>
        <dbReference type="ARBA" id="ARBA00022452"/>
    </source>
</evidence>
<dbReference type="Proteomes" id="UP000286934">
    <property type="component" value="Unassembled WGS sequence"/>
</dbReference>
<evidence type="ECO:0000256" key="10">
    <source>
        <dbReference type="PROSITE-ProRule" id="PRU00473"/>
    </source>
</evidence>
<keyword evidence="14" id="KW-1185">Reference proteome</keyword>
<dbReference type="PRINTS" id="PR01021">
    <property type="entry name" value="OMPADOMAIN"/>
</dbReference>
<reference evidence="14" key="1">
    <citation type="journal article" date="2018" name="Front. Microbiol.">
        <title>Genome-Based Analysis Reveals the Taxonomy and Diversity of the Family Idiomarinaceae.</title>
        <authorList>
            <person name="Liu Y."/>
            <person name="Lai Q."/>
            <person name="Shao Z."/>
        </authorList>
    </citation>
    <scope>NUCLEOTIDE SEQUENCE [LARGE SCALE GENOMIC DNA]</scope>
    <source>
        <strain evidence="14">AIS</strain>
    </source>
</reference>
<dbReference type="Pfam" id="PF13505">
    <property type="entry name" value="OMP_b-brl"/>
    <property type="match status" value="1"/>
</dbReference>
<comment type="subcellular location">
    <subcellularLocation>
        <location evidence="1">Cell outer membrane</location>
        <topology evidence="1">Multi-pass membrane protein</topology>
    </subcellularLocation>
</comment>
<sequence>MKTNKITQSIATAIGAFTLIGMAIPAAAEEQTGWYLGAGGGNARATIARDKIVADLMNSGYETTEFRSDNKDFGFKLFGGYQFNRYIALEGGYFDLGKFNYTADTNPVGTAAGELGFNGWNLDVVGLMPITERSSLFARVGAHNSKSSVNFVGTGAVNILTPSFRKNSTDYKFGVGYEYNVTDTISLRLEAERYRMDDAVGNHGDIDFYSVSVLYRFGGRATSELSSATPAPVVKQVHVEPVSASKQYCSALEVQFEIANNDIQRVDRERILVLATFLDKYPETNVHIEGHSDNVGGNADNLRLSQQRAQSVLDYLINEHSISSERLSATGYGDTRPVADNSTEAGKQANRRINAVIDCATDIDGLEPLPARLTLAMELEFDTDGATIDPKYHEKLGSVAEYMINNPNLNATLEGHTDNTSPAIAQRVSQERAQSVANYLVTHFNITPSRLHVEGFGASRRDNYNITASGRQENRRVNIILSYPK</sequence>
<evidence type="ECO:0000256" key="8">
    <source>
        <dbReference type="ARBA" id="ARBA00023136"/>
    </source>
</evidence>
<dbReference type="CDD" id="cd07185">
    <property type="entry name" value="OmpA_C-like"/>
    <property type="match status" value="2"/>
</dbReference>
<evidence type="ECO:0000256" key="9">
    <source>
        <dbReference type="ARBA" id="ARBA00023237"/>
    </source>
</evidence>
<protein>
    <recommendedName>
        <fullName evidence="12">OmpA-like domain-containing protein</fullName>
    </recommendedName>
</protein>
<dbReference type="EMBL" id="PIPP01000003">
    <property type="protein sequence ID" value="RUO37019.1"/>
    <property type="molecule type" value="Genomic_DNA"/>
</dbReference>
<evidence type="ECO:0000256" key="11">
    <source>
        <dbReference type="SAM" id="SignalP"/>
    </source>
</evidence>
<comment type="caution">
    <text evidence="13">The sequence shown here is derived from an EMBL/GenBank/DDBJ whole genome shotgun (WGS) entry which is preliminary data.</text>
</comment>
<dbReference type="InterPro" id="IPR050330">
    <property type="entry name" value="Bact_OuterMem_StrucFunc"/>
</dbReference>
<dbReference type="InterPro" id="IPR011250">
    <property type="entry name" value="OMP/PagP_B-barrel"/>
</dbReference>
<dbReference type="PANTHER" id="PTHR30329">
    <property type="entry name" value="STATOR ELEMENT OF FLAGELLAR MOTOR COMPLEX"/>
    <property type="match status" value="1"/>
</dbReference>
<dbReference type="OrthoDB" id="9805832at2"/>
<feature type="signal peptide" evidence="11">
    <location>
        <begin position="1"/>
        <end position="28"/>
    </location>
</feature>
<feature type="chain" id="PRO_5019060598" description="OmpA-like domain-containing protein" evidence="11">
    <location>
        <begin position="29"/>
        <end position="485"/>
    </location>
</feature>
<evidence type="ECO:0000259" key="12">
    <source>
        <dbReference type="PROSITE" id="PS51123"/>
    </source>
</evidence>
<dbReference type="InterPro" id="IPR036737">
    <property type="entry name" value="OmpA-like_sf"/>
</dbReference>
<dbReference type="GO" id="GO:0015288">
    <property type="term" value="F:porin activity"/>
    <property type="evidence" value="ECO:0007669"/>
    <property type="project" value="UniProtKB-KW"/>
</dbReference>
<dbReference type="GO" id="GO:0009279">
    <property type="term" value="C:cell outer membrane"/>
    <property type="evidence" value="ECO:0007669"/>
    <property type="project" value="UniProtKB-SubCell"/>
</dbReference>
<dbReference type="InterPro" id="IPR027385">
    <property type="entry name" value="Beta-barrel_OMP"/>
</dbReference>
<proteinExistence type="predicted"/>
<dbReference type="GO" id="GO:0046930">
    <property type="term" value="C:pore complex"/>
    <property type="evidence" value="ECO:0007669"/>
    <property type="project" value="UniProtKB-KW"/>
</dbReference>
<evidence type="ECO:0000313" key="13">
    <source>
        <dbReference type="EMBL" id="RUO37019.1"/>
    </source>
</evidence>
<accession>A0A432WTB9</accession>
<name>A0A432WTB9_9GAMM</name>
<dbReference type="PANTHER" id="PTHR30329:SF21">
    <property type="entry name" value="LIPOPROTEIN YIAD-RELATED"/>
    <property type="match status" value="1"/>
</dbReference>
<dbReference type="Gene3D" id="3.30.1330.60">
    <property type="entry name" value="OmpA-like domain"/>
    <property type="match status" value="2"/>
</dbReference>
<keyword evidence="6" id="KW-0406">Ion transport</keyword>
<keyword evidence="5 11" id="KW-0732">Signal</keyword>
<dbReference type="InterPro" id="IPR006665">
    <property type="entry name" value="OmpA-like"/>
</dbReference>
<evidence type="ECO:0000256" key="7">
    <source>
        <dbReference type="ARBA" id="ARBA00023114"/>
    </source>
</evidence>
<evidence type="ECO:0000256" key="5">
    <source>
        <dbReference type="ARBA" id="ARBA00022729"/>
    </source>
</evidence>
<organism evidence="13 14">
    <name type="scientific">Aliidiomarina shirensis</name>
    <dbReference type="NCBI Taxonomy" id="1048642"/>
    <lineage>
        <taxon>Bacteria</taxon>
        <taxon>Pseudomonadati</taxon>
        <taxon>Pseudomonadota</taxon>
        <taxon>Gammaproteobacteria</taxon>
        <taxon>Alteromonadales</taxon>
        <taxon>Idiomarinaceae</taxon>
        <taxon>Aliidiomarina</taxon>
    </lineage>
</organism>
<dbReference type="PROSITE" id="PS51123">
    <property type="entry name" value="OMPA_2"/>
    <property type="match status" value="2"/>
</dbReference>
<feature type="domain" description="OmpA-like" evidence="12">
    <location>
        <begin position="368"/>
        <end position="485"/>
    </location>
</feature>
<evidence type="ECO:0000313" key="14">
    <source>
        <dbReference type="Proteomes" id="UP000286934"/>
    </source>
</evidence>
<keyword evidence="3" id="KW-1134">Transmembrane beta strand</keyword>
<keyword evidence="2" id="KW-0813">Transport</keyword>
<evidence type="ECO:0000256" key="4">
    <source>
        <dbReference type="ARBA" id="ARBA00022692"/>
    </source>
</evidence>
<keyword evidence="4" id="KW-0812">Transmembrane</keyword>
<dbReference type="RefSeq" id="WP_126807968.1">
    <property type="nucleotide sequence ID" value="NZ_PIPP01000003.1"/>
</dbReference>
<keyword evidence="8 10" id="KW-0472">Membrane</keyword>
<dbReference type="AlphaFoldDB" id="A0A432WTB9"/>
<dbReference type="Gene3D" id="2.40.160.20">
    <property type="match status" value="1"/>
</dbReference>
<gene>
    <name evidence="13" type="ORF">CWE13_09275</name>
</gene>